<organism evidence="1 2">
    <name type="scientific">Clostridium innocuum</name>
    <dbReference type="NCBI Taxonomy" id="1522"/>
    <lineage>
        <taxon>Bacteria</taxon>
        <taxon>Bacillati</taxon>
        <taxon>Bacillota</taxon>
        <taxon>Clostridia</taxon>
        <taxon>Eubacteriales</taxon>
        <taxon>Clostridiaceae</taxon>
        <taxon>Clostridium</taxon>
    </lineage>
</organism>
<accession>A0A3E2VDU0</accession>
<proteinExistence type="predicted"/>
<sequence>MKSRDFFRAENDRIYFLQSGKAYALHDLKHIEVLNRPVLKTVGASIANAIANAMTNSLVNGNEQVHIIVRIHLSKGYEDILMNQQVLIRGNLDYHEMVEHARKLQKKLKQYIA</sequence>
<gene>
    <name evidence="1" type="ORF">DXA38_21655</name>
</gene>
<evidence type="ECO:0000313" key="2">
    <source>
        <dbReference type="Proteomes" id="UP000260025"/>
    </source>
</evidence>
<dbReference type="EMBL" id="QVEV01000068">
    <property type="protein sequence ID" value="RGC08727.1"/>
    <property type="molecule type" value="Genomic_DNA"/>
</dbReference>
<name>A0A3E2VDU0_CLOIN</name>
<comment type="caution">
    <text evidence="1">The sequence shown here is derived from an EMBL/GenBank/DDBJ whole genome shotgun (WGS) entry which is preliminary data.</text>
</comment>
<dbReference type="OrthoDB" id="1655122at2"/>
<dbReference type="RefSeq" id="WP_117444968.1">
    <property type="nucleotide sequence ID" value="NZ_JAJFEN010000094.1"/>
</dbReference>
<reference evidence="1 2" key="1">
    <citation type="submission" date="2018-08" db="EMBL/GenBank/DDBJ databases">
        <title>A genome reference for cultivated species of the human gut microbiota.</title>
        <authorList>
            <person name="Zou Y."/>
            <person name="Xue W."/>
            <person name="Luo G."/>
        </authorList>
    </citation>
    <scope>NUCLEOTIDE SEQUENCE [LARGE SCALE GENOMIC DNA]</scope>
    <source>
        <strain evidence="1 2">OF01-2LB</strain>
    </source>
</reference>
<dbReference type="Proteomes" id="UP000260025">
    <property type="component" value="Unassembled WGS sequence"/>
</dbReference>
<protein>
    <submittedName>
        <fullName evidence="1">Tat (Twin-arginine translocation) pathway signal sequence</fullName>
    </submittedName>
</protein>
<dbReference type="AlphaFoldDB" id="A0A3E2VDU0"/>
<evidence type="ECO:0000313" key="1">
    <source>
        <dbReference type="EMBL" id="RGC08727.1"/>
    </source>
</evidence>